<name>A0AAN5D6U0_9BILA</name>
<accession>A0AAN5D6U0</accession>
<dbReference type="InterPro" id="IPR035940">
    <property type="entry name" value="CAP_sf"/>
</dbReference>
<keyword evidence="1" id="KW-0732">Signal</keyword>
<gene>
    <name evidence="3" type="ORF">PMAYCL1PPCAC_28008</name>
</gene>
<protein>
    <recommendedName>
        <fullName evidence="2">SCP domain-containing protein</fullName>
    </recommendedName>
</protein>
<dbReference type="EMBL" id="BTRK01000006">
    <property type="protein sequence ID" value="GMR57813.1"/>
    <property type="molecule type" value="Genomic_DNA"/>
</dbReference>
<dbReference type="InterPro" id="IPR014044">
    <property type="entry name" value="CAP_dom"/>
</dbReference>
<dbReference type="SUPFAM" id="SSF55797">
    <property type="entry name" value="PR-1-like"/>
    <property type="match status" value="1"/>
</dbReference>
<comment type="caution">
    <text evidence="3">The sequence shown here is derived from an EMBL/GenBank/DDBJ whole genome shotgun (WGS) entry which is preliminary data.</text>
</comment>
<dbReference type="CDD" id="cd05380">
    <property type="entry name" value="CAP_euk"/>
    <property type="match status" value="1"/>
</dbReference>
<organism evidence="3 4">
    <name type="scientific">Pristionchus mayeri</name>
    <dbReference type="NCBI Taxonomy" id="1317129"/>
    <lineage>
        <taxon>Eukaryota</taxon>
        <taxon>Metazoa</taxon>
        <taxon>Ecdysozoa</taxon>
        <taxon>Nematoda</taxon>
        <taxon>Chromadorea</taxon>
        <taxon>Rhabditida</taxon>
        <taxon>Rhabditina</taxon>
        <taxon>Diplogasteromorpha</taxon>
        <taxon>Diplogasteroidea</taxon>
        <taxon>Neodiplogasteridae</taxon>
        <taxon>Pristionchus</taxon>
    </lineage>
</organism>
<dbReference type="Pfam" id="PF00188">
    <property type="entry name" value="CAP"/>
    <property type="match status" value="1"/>
</dbReference>
<evidence type="ECO:0000313" key="3">
    <source>
        <dbReference type="EMBL" id="GMR57813.1"/>
    </source>
</evidence>
<feature type="signal peptide" evidence="1">
    <location>
        <begin position="1"/>
        <end position="15"/>
    </location>
</feature>
<dbReference type="AlphaFoldDB" id="A0AAN5D6U0"/>
<dbReference type="Proteomes" id="UP001328107">
    <property type="component" value="Unassembled WGS sequence"/>
</dbReference>
<keyword evidence="4" id="KW-1185">Reference proteome</keyword>
<feature type="non-terminal residue" evidence="3">
    <location>
        <position position="122"/>
    </location>
</feature>
<sequence length="122" mass="13309">NPFLALLLLAVSVHAGEDWCPGGKITQADREALLNGHNSLRSRIAQGSMTANGIAVPQASNMARMKWDCEQELHAQKWSESANCEMKHHSARPGDQGENLYLSWKGGKAYTTGDEDSTPTED</sequence>
<feature type="non-terminal residue" evidence="3">
    <location>
        <position position="1"/>
    </location>
</feature>
<dbReference type="SMART" id="SM00198">
    <property type="entry name" value="SCP"/>
    <property type="match status" value="1"/>
</dbReference>
<feature type="domain" description="SCP" evidence="2">
    <location>
        <begin position="28"/>
        <end position="120"/>
    </location>
</feature>
<dbReference type="Gene3D" id="3.40.33.10">
    <property type="entry name" value="CAP"/>
    <property type="match status" value="1"/>
</dbReference>
<feature type="chain" id="PRO_5042926135" description="SCP domain-containing protein" evidence="1">
    <location>
        <begin position="16"/>
        <end position="122"/>
    </location>
</feature>
<evidence type="ECO:0000313" key="4">
    <source>
        <dbReference type="Proteomes" id="UP001328107"/>
    </source>
</evidence>
<reference evidence="4" key="1">
    <citation type="submission" date="2022-10" db="EMBL/GenBank/DDBJ databases">
        <title>Genome assembly of Pristionchus species.</title>
        <authorList>
            <person name="Yoshida K."/>
            <person name="Sommer R.J."/>
        </authorList>
    </citation>
    <scope>NUCLEOTIDE SEQUENCE [LARGE SCALE GENOMIC DNA]</scope>
    <source>
        <strain evidence="4">RS5460</strain>
    </source>
</reference>
<evidence type="ECO:0000259" key="2">
    <source>
        <dbReference type="SMART" id="SM00198"/>
    </source>
</evidence>
<evidence type="ECO:0000256" key="1">
    <source>
        <dbReference type="SAM" id="SignalP"/>
    </source>
</evidence>
<proteinExistence type="predicted"/>